<organism evidence="5 6">
    <name type="scientific">Desulfomonile tiedjei</name>
    <dbReference type="NCBI Taxonomy" id="2358"/>
    <lineage>
        <taxon>Bacteria</taxon>
        <taxon>Pseudomonadati</taxon>
        <taxon>Thermodesulfobacteriota</taxon>
        <taxon>Desulfomonilia</taxon>
        <taxon>Desulfomonilales</taxon>
        <taxon>Desulfomonilaceae</taxon>
        <taxon>Desulfomonile</taxon>
    </lineage>
</organism>
<accession>A0A9D6V7W8</accession>
<evidence type="ECO:0000313" key="5">
    <source>
        <dbReference type="EMBL" id="MBI5250657.1"/>
    </source>
</evidence>
<keyword evidence="4" id="KW-0472">Membrane</keyword>
<proteinExistence type="predicted"/>
<evidence type="ECO:0000256" key="4">
    <source>
        <dbReference type="SAM" id="Phobius"/>
    </source>
</evidence>
<dbReference type="EMBL" id="JACRDE010000372">
    <property type="protein sequence ID" value="MBI5250657.1"/>
    <property type="molecule type" value="Genomic_DNA"/>
</dbReference>
<dbReference type="SUPFAM" id="SSF48403">
    <property type="entry name" value="Ankyrin repeat"/>
    <property type="match status" value="1"/>
</dbReference>
<dbReference type="Pfam" id="PF00023">
    <property type="entry name" value="Ank"/>
    <property type="match status" value="1"/>
</dbReference>
<feature type="transmembrane region" description="Helical" evidence="4">
    <location>
        <begin position="6"/>
        <end position="28"/>
    </location>
</feature>
<dbReference type="InterPro" id="IPR002110">
    <property type="entry name" value="Ankyrin_rpt"/>
</dbReference>
<protein>
    <submittedName>
        <fullName evidence="5">Ankyrin repeat domain-containing protein</fullName>
    </submittedName>
</protein>
<dbReference type="InterPro" id="IPR036770">
    <property type="entry name" value="Ankyrin_rpt-contain_sf"/>
</dbReference>
<evidence type="ECO:0000256" key="2">
    <source>
        <dbReference type="ARBA" id="ARBA00023043"/>
    </source>
</evidence>
<dbReference type="PROSITE" id="PS50297">
    <property type="entry name" value="ANK_REP_REGION"/>
    <property type="match status" value="4"/>
</dbReference>
<dbReference type="Pfam" id="PF12796">
    <property type="entry name" value="Ank_2"/>
    <property type="match status" value="1"/>
</dbReference>
<gene>
    <name evidence="5" type="ORF">HY912_14295</name>
</gene>
<reference evidence="5" key="1">
    <citation type="submission" date="2020-07" db="EMBL/GenBank/DDBJ databases">
        <title>Huge and variable diversity of episymbiotic CPR bacteria and DPANN archaea in groundwater ecosystems.</title>
        <authorList>
            <person name="He C.Y."/>
            <person name="Keren R."/>
            <person name="Whittaker M."/>
            <person name="Farag I.F."/>
            <person name="Doudna J."/>
            <person name="Cate J.H.D."/>
            <person name="Banfield J.F."/>
        </authorList>
    </citation>
    <scope>NUCLEOTIDE SEQUENCE</scope>
    <source>
        <strain evidence="5">NC_groundwater_1664_Pr3_B-0.1um_52_9</strain>
    </source>
</reference>
<keyword evidence="1" id="KW-0677">Repeat</keyword>
<evidence type="ECO:0000256" key="1">
    <source>
        <dbReference type="ARBA" id="ARBA00022737"/>
    </source>
</evidence>
<feature type="repeat" description="ANK" evidence="3">
    <location>
        <begin position="75"/>
        <end position="107"/>
    </location>
</feature>
<dbReference type="SMART" id="SM00248">
    <property type="entry name" value="ANK"/>
    <property type="match status" value="5"/>
</dbReference>
<dbReference type="Gene3D" id="1.25.40.20">
    <property type="entry name" value="Ankyrin repeat-containing domain"/>
    <property type="match status" value="2"/>
</dbReference>
<evidence type="ECO:0000256" key="3">
    <source>
        <dbReference type="PROSITE-ProRule" id="PRU00023"/>
    </source>
</evidence>
<evidence type="ECO:0000313" key="6">
    <source>
        <dbReference type="Proteomes" id="UP000807825"/>
    </source>
</evidence>
<name>A0A9D6V7W8_9BACT</name>
<dbReference type="PRINTS" id="PR01415">
    <property type="entry name" value="ANKYRIN"/>
</dbReference>
<sequence length="244" mass="25987">MADDGIPLFPLIAITLGVLLSVGLAYYVKLKAKQLFTGFKGLQTKRIIAKFARSTGLEGVADRWQIPAAARGKRGDRNALLSASEDGRLEDVKFLVKRGADVNIESPRTGRSPLMRAAENGHLEVVAFLIQNGARVNAQSKSSGKTALMRAAQLGHPKVVRLLLDNGADVNLKSSATGKTALMRACRCGHHGIAELLLERGARVNTADKTGKTALDYCIEADSKDLAILLSKSGGTSVSHTNSQ</sequence>
<keyword evidence="2 3" id="KW-0040">ANK repeat</keyword>
<dbReference type="PROSITE" id="PS50088">
    <property type="entry name" value="ANK_REPEAT"/>
    <property type="match status" value="4"/>
</dbReference>
<dbReference type="AlphaFoldDB" id="A0A9D6V7W8"/>
<comment type="caution">
    <text evidence="5">The sequence shown here is derived from an EMBL/GenBank/DDBJ whole genome shotgun (WGS) entry which is preliminary data.</text>
</comment>
<dbReference type="Proteomes" id="UP000807825">
    <property type="component" value="Unassembled WGS sequence"/>
</dbReference>
<feature type="repeat" description="ANK" evidence="3">
    <location>
        <begin position="143"/>
        <end position="175"/>
    </location>
</feature>
<feature type="repeat" description="ANK" evidence="3">
    <location>
        <begin position="109"/>
        <end position="141"/>
    </location>
</feature>
<keyword evidence="4" id="KW-0812">Transmembrane</keyword>
<dbReference type="PANTHER" id="PTHR24171">
    <property type="entry name" value="ANKYRIN REPEAT DOMAIN-CONTAINING PROTEIN 39-RELATED"/>
    <property type="match status" value="1"/>
</dbReference>
<keyword evidence="4" id="KW-1133">Transmembrane helix</keyword>
<feature type="repeat" description="ANK" evidence="3">
    <location>
        <begin position="177"/>
        <end position="209"/>
    </location>
</feature>